<dbReference type="Gene3D" id="3.40.190.10">
    <property type="entry name" value="Periplasmic binding protein-like II"/>
    <property type="match status" value="1"/>
</dbReference>
<protein>
    <submittedName>
        <fullName evidence="5">Carbohydrate ABC transporter substrate-binding protein (CUT1 family)</fullName>
    </submittedName>
</protein>
<evidence type="ECO:0000256" key="1">
    <source>
        <dbReference type="ARBA" id="ARBA00008520"/>
    </source>
</evidence>
<feature type="signal peptide" evidence="4">
    <location>
        <begin position="1"/>
        <end position="22"/>
    </location>
</feature>
<dbReference type="RefSeq" id="WP_141874163.1">
    <property type="nucleotide sequence ID" value="NZ_VFOX01000002.1"/>
</dbReference>
<evidence type="ECO:0000313" key="6">
    <source>
        <dbReference type="Proteomes" id="UP000317209"/>
    </source>
</evidence>
<proteinExistence type="inferred from homology"/>
<dbReference type="InterPro" id="IPR006059">
    <property type="entry name" value="SBP"/>
</dbReference>
<dbReference type="Pfam" id="PF13416">
    <property type="entry name" value="SBP_bac_8"/>
    <property type="match status" value="1"/>
</dbReference>
<dbReference type="EMBL" id="VFOX01000002">
    <property type="protein sequence ID" value="TQL82233.1"/>
    <property type="molecule type" value="Genomic_DNA"/>
</dbReference>
<keyword evidence="6" id="KW-1185">Reference proteome</keyword>
<name>A0A543BBW5_9MICO</name>
<gene>
    <name evidence="5" type="ORF">FB560_3717</name>
</gene>
<dbReference type="OrthoDB" id="9780991at2"/>
<evidence type="ECO:0000256" key="3">
    <source>
        <dbReference type="ARBA" id="ARBA00022729"/>
    </source>
</evidence>
<dbReference type="Proteomes" id="UP000317209">
    <property type="component" value="Unassembled WGS sequence"/>
</dbReference>
<reference evidence="5 6" key="1">
    <citation type="submission" date="2019-06" db="EMBL/GenBank/DDBJ databases">
        <title>Sequencing the genomes of 1000 actinobacteria strains.</title>
        <authorList>
            <person name="Klenk H.-P."/>
        </authorList>
    </citation>
    <scope>NUCLEOTIDE SEQUENCE [LARGE SCALE GENOMIC DNA]</scope>
    <source>
        <strain evidence="5 6">DSM 20169</strain>
    </source>
</reference>
<dbReference type="GO" id="GO:0055052">
    <property type="term" value="C:ATP-binding cassette (ABC) transporter complex, substrate-binding subunit-containing"/>
    <property type="evidence" value="ECO:0007669"/>
    <property type="project" value="TreeGrafter"/>
</dbReference>
<keyword evidence="3 4" id="KW-0732">Signal</keyword>
<comment type="similarity">
    <text evidence="1">Belongs to the bacterial solute-binding protein 1 family.</text>
</comment>
<dbReference type="PANTHER" id="PTHR30061:SF50">
    <property type="entry name" value="MALTOSE_MALTODEXTRIN-BINDING PERIPLASMIC PROTEIN"/>
    <property type="match status" value="1"/>
</dbReference>
<dbReference type="GO" id="GO:0042956">
    <property type="term" value="P:maltodextrin transmembrane transport"/>
    <property type="evidence" value="ECO:0007669"/>
    <property type="project" value="TreeGrafter"/>
</dbReference>
<dbReference type="GO" id="GO:0015768">
    <property type="term" value="P:maltose transport"/>
    <property type="evidence" value="ECO:0007669"/>
    <property type="project" value="TreeGrafter"/>
</dbReference>
<dbReference type="AlphaFoldDB" id="A0A543BBW5"/>
<dbReference type="SUPFAM" id="SSF53850">
    <property type="entry name" value="Periplasmic binding protein-like II"/>
    <property type="match status" value="1"/>
</dbReference>
<evidence type="ECO:0000313" key="5">
    <source>
        <dbReference type="EMBL" id="TQL82233.1"/>
    </source>
</evidence>
<accession>A0A543BBW5</accession>
<sequence length="415" mass="43418">MSIFRTRSSRVALSATAGLATALLFTGCAGTTTPTSSSDDDTDFSGVELTVWNNIDFDPYQTLQKEYFEQCADDLGITVDVQTLSGDYTTSLLQAASSKSLPDVALLNTDTQLPQLAAQGVLADLGKLGIKTDGLADSVADLGTYDDALYGLPVQVEDYSIFYNKALFEEAGITDLPTTFDELIAAAKATTSADHYGIALPGIAGDGSTSSYFLPFLLSAGGDPAEVTSDGAVAAIDLYKTLVADGSLSKEFVNWGWDGIDQWKSGKAAITVSGPWNLVDTSLGFEYGTFPIPAGTSADKSSVGLLGYAYGVAVQADEKREKAAAALVECRAAEENQIDTAVKGGYVPALTSAQDAFVEQVPAAEAFVTPVENAFNPASLGTEWNALQQKYVDALQNATVNGVSAEEALTKADQG</sequence>
<dbReference type="PROSITE" id="PS51257">
    <property type="entry name" value="PROKAR_LIPOPROTEIN"/>
    <property type="match status" value="1"/>
</dbReference>
<keyword evidence="2" id="KW-0813">Transport</keyword>
<organism evidence="5 6">
    <name type="scientific">Microbacterium saperdae</name>
    <dbReference type="NCBI Taxonomy" id="69368"/>
    <lineage>
        <taxon>Bacteria</taxon>
        <taxon>Bacillati</taxon>
        <taxon>Actinomycetota</taxon>
        <taxon>Actinomycetes</taxon>
        <taxon>Micrococcales</taxon>
        <taxon>Microbacteriaceae</taxon>
        <taxon>Microbacterium</taxon>
    </lineage>
</organism>
<comment type="caution">
    <text evidence="5">The sequence shown here is derived from an EMBL/GenBank/DDBJ whole genome shotgun (WGS) entry which is preliminary data.</text>
</comment>
<dbReference type="PANTHER" id="PTHR30061">
    <property type="entry name" value="MALTOSE-BINDING PERIPLASMIC PROTEIN"/>
    <property type="match status" value="1"/>
</dbReference>
<feature type="chain" id="PRO_5038512698" evidence="4">
    <location>
        <begin position="23"/>
        <end position="415"/>
    </location>
</feature>
<evidence type="ECO:0000256" key="2">
    <source>
        <dbReference type="ARBA" id="ARBA00022448"/>
    </source>
</evidence>
<dbReference type="GO" id="GO:1901982">
    <property type="term" value="F:maltose binding"/>
    <property type="evidence" value="ECO:0007669"/>
    <property type="project" value="TreeGrafter"/>
</dbReference>
<evidence type="ECO:0000256" key="4">
    <source>
        <dbReference type="SAM" id="SignalP"/>
    </source>
</evidence>